<dbReference type="AlphaFoldDB" id="A0A8H7SFN8"/>
<evidence type="ECO:0000256" key="2">
    <source>
        <dbReference type="ARBA" id="ARBA00022917"/>
    </source>
</evidence>
<dbReference type="OrthoDB" id="407355at2759"/>
<comment type="caution">
    <text evidence="5">The sequence shown here is derived from an EMBL/GenBank/DDBJ whole genome shotgun (WGS) entry which is preliminary data.</text>
</comment>
<comment type="similarity">
    <text evidence="1">Belongs to the RRF family.</text>
</comment>
<dbReference type="GO" id="GO:0006412">
    <property type="term" value="P:translation"/>
    <property type="evidence" value="ECO:0007669"/>
    <property type="project" value="UniProtKB-KW"/>
</dbReference>
<evidence type="ECO:0000259" key="4">
    <source>
        <dbReference type="Pfam" id="PF01765"/>
    </source>
</evidence>
<accession>A0A8H7SFN8</accession>
<dbReference type="PANTHER" id="PTHR20982">
    <property type="entry name" value="RIBOSOME RECYCLING FACTOR"/>
    <property type="match status" value="1"/>
</dbReference>
<comment type="function">
    <text evidence="3">Necessary for protein synthesis in mitochondria. Functions as a ribosome recycling factor in mitochondria.</text>
</comment>
<proteinExistence type="inferred from homology"/>
<dbReference type="FunFam" id="3.30.1360.40:FF:000001">
    <property type="entry name" value="Ribosome-recycling factor"/>
    <property type="match status" value="1"/>
</dbReference>
<dbReference type="SUPFAM" id="SSF55194">
    <property type="entry name" value="Ribosome recycling factor, RRF"/>
    <property type="match status" value="1"/>
</dbReference>
<name>A0A8H7SFN8_9FUNG</name>
<dbReference type="PANTHER" id="PTHR20982:SF3">
    <property type="entry name" value="MITOCHONDRIAL RIBOSOME RECYCLING FACTOR PSEUDO 1"/>
    <property type="match status" value="1"/>
</dbReference>
<reference evidence="5 6" key="1">
    <citation type="submission" date="2020-12" db="EMBL/GenBank/DDBJ databases">
        <title>Metabolic potential, ecology and presence of endohyphal bacteria is reflected in genomic diversity of Mucoromycotina.</title>
        <authorList>
            <person name="Muszewska A."/>
            <person name="Okrasinska A."/>
            <person name="Steczkiewicz K."/>
            <person name="Drgas O."/>
            <person name="Orlowska M."/>
            <person name="Perlinska-Lenart U."/>
            <person name="Aleksandrzak-Piekarczyk T."/>
            <person name="Szatraj K."/>
            <person name="Zielenkiewicz U."/>
            <person name="Pilsyk S."/>
            <person name="Malc E."/>
            <person name="Mieczkowski P."/>
            <person name="Kruszewska J.S."/>
            <person name="Biernat P."/>
            <person name="Pawlowska J."/>
        </authorList>
    </citation>
    <scope>NUCLEOTIDE SEQUENCE [LARGE SCALE GENOMIC DNA]</scope>
    <source>
        <strain evidence="5 6">CBS 142.35</strain>
    </source>
</reference>
<evidence type="ECO:0000313" key="5">
    <source>
        <dbReference type="EMBL" id="KAG2227700.1"/>
    </source>
</evidence>
<evidence type="ECO:0000256" key="1">
    <source>
        <dbReference type="ARBA" id="ARBA00005912"/>
    </source>
</evidence>
<evidence type="ECO:0000256" key="3">
    <source>
        <dbReference type="ARBA" id="ARBA00024909"/>
    </source>
</evidence>
<dbReference type="Pfam" id="PF01765">
    <property type="entry name" value="RRF"/>
    <property type="match status" value="1"/>
</dbReference>
<dbReference type="Gene3D" id="1.10.132.20">
    <property type="entry name" value="Ribosome-recycling factor"/>
    <property type="match status" value="1"/>
</dbReference>
<dbReference type="EMBL" id="JAEPRB010000005">
    <property type="protein sequence ID" value="KAG2227700.1"/>
    <property type="molecule type" value="Genomic_DNA"/>
</dbReference>
<sequence>MATPTLSRLLTRHVGVLYTPTESLALRWQQQQQRGYAKKIKKKGGASTATESNINTAEDIARAFDEKKLQDRMDGTITSLKESFKTLRVGRANPAILDSVRVRIDGSNYSLRDLAQVTIRDPQTLLVSVHDSEFRSAVDKSIRESGLNLNPVIDNEMIRVPVPKPTKESRDKMAKSVSQMSEQVKSKIRNIRQDGMKQLKQDSKIAPADEIKRLEKMVQTLTDKHNKNIDELIKTKVKEIQS</sequence>
<dbReference type="InterPro" id="IPR002661">
    <property type="entry name" value="Ribosome_recyc_fac"/>
</dbReference>
<dbReference type="InterPro" id="IPR036191">
    <property type="entry name" value="RRF_sf"/>
</dbReference>
<dbReference type="GO" id="GO:0005739">
    <property type="term" value="C:mitochondrion"/>
    <property type="evidence" value="ECO:0007669"/>
    <property type="project" value="TreeGrafter"/>
</dbReference>
<evidence type="ECO:0000313" key="6">
    <source>
        <dbReference type="Proteomes" id="UP000646827"/>
    </source>
</evidence>
<organism evidence="5 6">
    <name type="scientific">Circinella minor</name>
    <dbReference type="NCBI Taxonomy" id="1195481"/>
    <lineage>
        <taxon>Eukaryota</taxon>
        <taxon>Fungi</taxon>
        <taxon>Fungi incertae sedis</taxon>
        <taxon>Mucoromycota</taxon>
        <taxon>Mucoromycotina</taxon>
        <taxon>Mucoromycetes</taxon>
        <taxon>Mucorales</taxon>
        <taxon>Lichtheimiaceae</taxon>
        <taxon>Circinella</taxon>
    </lineage>
</organism>
<feature type="domain" description="Ribosome recycling factor" evidence="4">
    <location>
        <begin position="80"/>
        <end position="240"/>
    </location>
</feature>
<protein>
    <recommendedName>
        <fullName evidence="4">Ribosome recycling factor domain-containing protein</fullName>
    </recommendedName>
</protein>
<gene>
    <name evidence="5" type="ORF">INT45_004742</name>
</gene>
<dbReference type="InterPro" id="IPR023584">
    <property type="entry name" value="Ribosome_recyc_fac_dom"/>
</dbReference>
<dbReference type="GO" id="GO:0043023">
    <property type="term" value="F:ribosomal large subunit binding"/>
    <property type="evidence" value="ECO:0007669"/>
    <property type="project" value="TreeGrafter"/>
</dbReference>
<dbReference type="Gene3D" id="3.30.1360.40">
    <property type="match status" value="1"/>
</dbReference>
<dbReference type="Proteomes" id="UP000646827">
    <property type="component" value="Unassembled WGS sequence"/>
</dbReference>
<keyword evidence="6" id="KW-1185">Reference proteome</keyword>
<keyword evidence="2" id="KW-0648">Protein biosynthesis</keyword>